<dbReference type="SUPFAM" id="SSF103473">
    <property type="entry name" value="MFS general substrate transporter"/>
    <property type="match status" value="1"/>
</dbReference>
<keyword evidence="2 5" id="KW-0812">Transmembrane</keyword>
<name>A0AA86P2K8_9EUKA</name>
<dbReference type="InterPro" id="IPR036259">
    <property type="entry name" value="MFS_trans_sf"/>
</dbReference>
<evidence type="ECO:0000313" key="8">
    <source>
        <dbReference type="EMBL" id="CAL5974910.1"/>
    </source>
</evidence>
<dbReference type="InterPro" id="IPR005828">
    <property type="entry name" value="MFS_sugar_transport-like"/>
</dbReference>
<keyword evidence="3 5" id="KW-1133">Transmembrane helix</keyword>
<dbReference type="PANTHER" id="PTHR48021:SF1">
    <property type="entry name" value="GH07001P-RELATED"/>
    <property type="match status" value="1"/>
</dbReference>
<evidence type="ECO:0000256" key="3">
    <source>
        <dbReference type="ARBA" id="ARBA00022989"/>
    </source>
</evidence>
<proteinExistence type="predicted"/>
<feature type="transmembrane region" description="Helical" evidence="5">
    <location>
        <begin position="324"/>
        <end position="344"/>
    </location>
</feature>
<feature type="transmembrane region" description="Helical" evidence="5">
    <location>
        <begin position="258"/>
        <end position="282"/>
    </location>
</feature>
<reference evidence="7" key="1">
    <citation type="submission" date="2023-06" db="EMBL/GenBank/DDBJ databases">
        <authorList>
            <person name="Kurt Z."/>
        </authorList>
    </citation>
    <scope>NUCLEOTIDE SEQUENCE</scope>
</reference>
<evidence type="ECO:0000313" key="7">
    <source>
        <dbReference type="EMBL" id="CAI9930809.1"/>
    </source>
</evidence>
<feature type="transmembrane region" description="Helical" evidence="5">
    <location>
        <begin position="134"/>
        <end position="155"/>
    </location>
</feature>
<evidence type="ECO:0000256" key="4">
    <source>
        <dbReference type="ARBA" id="ARBA00023136"/>
    </source>
</evidence>
<evidence type="ECO:0000256" key="1">
    <source>
        <dbReference type="ARBA" id="ARBA00004141"/>
    </source>
</evidence>
<keyword evidence="4 5" id="KW-0472">Membrane</keyword>
<feature type="domain" description="Major facilitator superfamily (MFS) profile" evidence="6">
    <location>
        <begin position="5"/>
        <end position="363"/>
    </location>
</feature>
<accession>A0AA86P2K8</accession>
<dbReference type="PROSITE" id="PS50850">
    <property type="entry name" value="MFS"/>
    <property type="match status" value="1"/>
</dbReference>
<feature type="transmembrane region" description="Helical" evidence="5">
    <location>
        <begin position="161"/>
        <end position="183"/>
    </location>
</feature>
<dbReference type="InterPro" id="IPR020846">
    <property type="entry name" value="MFS_dom"/>
</dbReference>
<dbReference type="Gene3D" id="1.20.1250.20">
    <property type="entry name" value="MFS general substrate transporter like domains"/>
    <property type="match status" value="1"/>
</dbReference>
<dbReference type="GO" id="GO:0022857">
    <property type="term" value="F:transmembrane transporter activity"/>
    <property type="evidence" value="ECO:0007669"/>
    <property type="project" value="InterPro"/>
</dbReference>
<organism evidence="7">
    <name type="scientific">Hexamita inflata</name>
    <dbReference type="NCBI Taxonomy" id="28002"/>
    <lineage>
        <taxon>Eukaryota</taxon>
        <taxon>Metamonada</taxon>
        <taxon>Diplomonadida</taxon>
        <taxon>Hexamitidae</taxon>
        <taxon>Hexamitinae</taxon>
        <taxon>Hexamita</taxon>
    </lineage>
</organism>
<evidence type="ECO:0000259" key="6">
    <source>
        <dbReference type="PROSITE" id="PS50850"/>
    </source>
</evidence>
<comment type="caution">
    <text evidence="7">The sequence shown here is derived from an EMBL/GenBank/DDBJ whole genome shotgun (WGS) entry which is preliminary data.</text>
</comment>
<dbReference type="Proteomes" id="UP001642409">
    <property type="component" value="Unassembled WGS sequence"/>
</dbReference>
<dbReference type="InterPro" id="IPR050549">
    <property type="entry name" value="MFS_Trehalose_Transporter"/>
</dbReference>
<evidence type="ECO:0000313" key="9">
    <source>
        <dbReference type="Proteomes" id="UP001642409"/>
    </source>
</evidence>
<sequence>MELDIQIVSAISGFNWGFSLTNLPVQIIQKYAEITKLHEITASMLSTLEVALCAGSAVGCIMTPLYAAKLGFGNSLRILFILCIIINGASMIPVHWMYLTAIRFLSGFMTSSISSLTPLLVAEVLQPHAREKTMMMFAICLNTGVLVAYLIHLAISFDYKYWFMTFLLPIIFNVVALFCTWRLNKIYRLKKMEHTDTQTNDKESLLSRESGILSTQESSTQFISSGAEETSNTFQQKFHSAPDFTFNQKLTRTQFIRLSYVTVSIGMMQMFTGVDAIVVYASEIFGSLFTSSKAGIYGSLILGVSNLLYTFIAAPFAERQPRRLMLMIGVVGVYSVYSTLQLQFYTSSKHQQFMCQFVQCFCF</sequence>
<dbReference type="EMBL" id="CATOUU010000464">
    <property type="protein sequence ID" value="CAI9930809.1"/>
    <property type="molecule type" value="Genomic_DNA"/>
</dbReference>
<gene>
    <name evidence="7" type="ORF">HINF_LOCUS18454</name>
    <name evidence="8" type="ORF">HINF_LOCUS3089</name>
</gene>
<protein>
    <submittedName>
        <fullName evidence="7">Hexose transporter</fullName>
    </submittedName>
    <submittedName>
        <fullName evidence="8">Hexose_transporter</fullName>
    </submittedName>
</protein>
<dbReference type="GO" id="GO:0016020">
    <property type="term" value="C:membrane"/>
    <property type="evidence" value="ECO:0007669"/>
    <property type="project" value="UniProtKB-SubCell"/>
</dbReference>
<evidence type="ECO:0000256" key="5">
    <source>
        <dbReference type="SAM" id="Phobius"/>
    </source>
</evidence>
<feature type="transmembrane region" description="Helical" evidence="5">
    <location>
        <begin position="294"/>
        <end position="312"/>
    </location>
</feature>
<comment type="subcellular location">
    <subcellularLocation>
        <location evidence="1">Membrane</location>
        <topology evidence="1">Multi-pass membrane protein</topology>
    </subcellularLocation>
</comment>
<reference evidence="8 9" key="2">
    <citation type="submission" date="2024-07" db="EMBL/GenBank/DDBJ databases">
        <authorList>
            <person name="Akdeniz Z."/>
        </authorList>
    </citation>
    <scope>NUCLEOTIDE SEQUENCE [LARGE SCALE GENOMIC DNA]</scope>
</reference>
<dbReference type="AlphaFoldDB" id="A0AA86P2K8"/>
<keyword evidence="9" id="KW-1185">Reference proteome</keyword>
<feature type="transmembrane region" description="Helical" evidence="5">
    <location>
        <begin position="104"/>
        <end position="122"/>
    </location>
</feature>
<feature type="transmembrane region" description="Helical" evidence="5">
    <location>
        <begin position="45"/>
        <end position="66"/>
    </location>
</feature>
<dbReference type="EMBL" id="CAXDID020000005">
    <property type="protein sequence ID" value="CAL5974910.1"/>
    <property type="molecule type" value="Genomic_DNA"/>
</dbReference>
<dbReference type="PANTHER" id="PTHR48021">
    <property type="match status" value="1"/>
</dbReference>
<evidence type="ECO:0000256" key="2">
    <source>
        <dbReference type="ARBA" id="ARBA00022692"/>
    </source>
</evidence>
<dbReference type="Pfam" id="PF00083">
    <property type="entry name" value="Sugar_tr"/>
    <property type="match status" value="1"/>
</dbReference>
<feature type="transmembrane region" description="Helical" evidence="5">
    <location>
        <begin position="78"/>
        <end position="98"/>
    </location>
</feature>